<gene>
    <name evidence="1" type="ORF">QR98_0035910</name>
</gene>
<evidence type="ECO:0000313" key="1">
    <source>
        <dbReference type="EMBL" id="KPM05132.1"/>
    </source>
</evidence>
<dbReference type="AlphaFoldDB" id="A0A132A275"/>
<dbReference type="OrthoDB" id="5399138at2759"/>
<protein>
    <submittedName>
        <fullName evidence="1">Uncharacterized protein</fullName>
    </submittedName>
</protein>
<dbReference type="VEuPathDB" id="VectorBase:SSCA008886"/>
<dbReference type="EMBL" id="JXLN01010113">
    <property type="protein sequence ID" value="KPM05132.1"/>
    <property type="molecule type" value="Genomic_DNA"/>
</dbReference>
<evidence type="ECO:0000313" key="2">
    <source>
        <dbReference type="Proteomes" id="UP000616769"/>
    </source>
</evidence>
<accession>A0A132A275</accession>
<comment type="caution">
    <text evidence="1">The sequence shown here is derived from an EMBL/GenBank/DDBJ whole genome shotgun (WGS) entry which is preliminary data.</text>
</comment>
<dbReference type="Proteomes" id="UP000616769">
    <property type="component" value="Unassembled WGS sequence"/>
</dbReference>
<sequence>MQLTPKIWSLAQTATSDTAASLTAGRFYPNDWQTASAAVAYAAQLQSNPMQENFSLVNEHYAHHTYNHHSNNHSSNHQNSETMMNQGLNHQTVQSVSLGLQQNASNANGYYPSSAKHNGWNSMDELINNGSSSSSSPQTSLLARANSALNGRSNFNCSPVPFLTGNLSMPI</sequence>
<name>A0A132A275_SARSC</name>
<organism evidence="1 2">
    <name type="scientific">Sarcoptes scabiei</name>
    <name type="common">Itch mite</name>
    <name type="synonym">Acarus scabiei</name>
    <dbReference type="NCBI Taxonomy" id="52283"/>
    <lineage>
        <taxon>Eukaryota</taxon>
        <taxon>Metazoa</taxon>
        <taxon>Ecdysozoa</taxon>
        <taxon>Arthropoda</taxon>
        <taxon>Chelicerata</taxon>
        <taxon>Arachnida</taxon>
        <taxon>Acari</taxon>
        <taxon>Acariformes</taxon>
        <taxon>Sarcoptiformes</taxon>
        <taxon>Astigmata</taxon>
        <taxon>Psoroptidia</taxon>
        <taxon>Sarcoptoidea</taxon>
        <taxon>Sarcoptidae</taxon>
        <taxon>Sarcoptinae</taxon>
        <taxon>Sarcoptes</taxon>
    </lineage>
</organism>
<proteinExistence type="predicted"/>
<reference evidence="1 2" key="1">
    <citation type="journal article" date="2015" name="Parasit. Vectors">
        <title>Draft genome of the scabies mite.</title>
        <authorList>
            <person name="Rider S.D.Jr."/>
            <person name="Morgan M.S."/>
            <person name="Arlian L.G."/>
        </authorList>
    </citation>
    <scope>NUCLEOTIDE SEQUENCE [LARGE SCALE GENOMIC DNA]</scope>
    <source>
        <strain evidence="1">Arlian Lab</strain>
    </source>
</reference>